<protein>
    <submittedName>
        <fullName evidence="5">TPR domain protein</fullName>
    </submittedName>
</protein>
<keyword evidence="1" id="KW-0677">Repeat</keyword>
<feature type="repeat" description="TPR" evidence="3">
    <location>
        <begin position="60"/>
        <end position="93"/>
    </location>
</feature>
<dbReference type="Gene3D" id="1.25.40.10">
    <property type="entry name" value="Tetratricopeptide repeat domain"/>
    <property type="match status" value="1"/>
</dbReference>
<dbReference type="InterPro" id="IPR013105">
    <property type="entry name" value="TPR_2"/>
</dbReference>
<dbReference type="EMBL" id="OKRB01000086">
    <property type="protein sequence ID" value="SPE20945.1"/>
    <property type="molecule type" value="Genomic_DNA"/>
</dbReference>
<dbReference type="PANTHER" id="PTHR44943">
    <property type="entry name" value="CELLULOSE SYNTHASE OPERON PROTEIN C"/>
    <property type="match status" value="1"/>
</dbReference>
<feature type="region of interest" description="Disordered" evidence="4">
    <location>
        <begin position="282"/>
        <end position="308"/>
    </location>
</feature>
<dbReference type="Proteomes" id="UP000239735">
    <property type="component" value="Unassembled WGS sequence"/>
</dbReference>
<dbReference type="PROSITE" id="PS50005">
    <property type="entry name" value="TPR"/>
    <property type="match status" value="1"/>
</dbReference>
<dbReference type="InterPro" id="IPR019734">
    <property type="entry name" value="TPR_rpt"/>
</dbReference>
<gene>
    <name evidence="5" type="ORF">SBA5_30150</name>
</gene>
<evidence type="ECO:0000256" key="3">
    <source>
        <dbReference type="PROSITE-ProRule" id="PRU00339"/>
    </source>
</evidence>
<evidence type="ECO:0000256" key="1">
    <source>
        <dbReference type="ARBA" id="ARBA00022737"/>
    </source>
</evidence>
<accession>A0A2N9LD48</accession>
<evidence type="ECO:0000313" key="6">
    <source>
        <dbReference type="Proteomes" id="UP000239735"/>
    </source>
</evidence>
<dbReference type="Pfam" id="PF07719">
    <property type="entry name" value="TPR_2"/>
    <property type="match status" value="1"/>
</dbReference>
<dbReference type="InterPro" id="IPR011990">
    <property type="entry name" value="TPR-like_helical_dom_sf"/>
</dbReference>
<keyword evidence="2 3" id="KW-0802">TPR repeat</keyword>
<dbReference type="SMART" id="SM00028">
    <property type="entry name" value="TPR"/>
    <property type="match status" value="2"/>
</dbReference>
<evidence type="ECO:0000256" key="2">
    <source>
        <dbReference type="ARBA" id="ARBA00022803"/>
    </source>
</evidence>
<organism evidence="5 6">
    <name type="scientific">Candidatus Sulfuritelmatomonas gaucii</name>
    <dbReference type="NCBI Taxonomy" id="2043161"/>
    <lineage>
        <taxon>Bacteria</taxon>
        <taxon>Pseudomonadati</taxon>
        <taxon>Acidobacteriota</taxon>
        <taxon>Terriglobia</taxon>
        <taxon>Terriglobales</taxon>
        <taxon>Acidobacteriaceae</taxon>
        <taxon>Candidatus Sulfuritelmatomonas</taxon>
    </lineage>
</organism>
<proteinExistence type="predicted"/>
<dbReference type="AlphaFoldDB" id="A0A2N9LD48"/>
<dbReference type="Pfam" id="PF14559">
    <property type="entry name" value="TPR_19"/>
    <property type="match status" value="1"/>
</dbReference>
<dbReference type="SUPFAM" id="SSF48452">
    <property type="entry name" value="TPR-like"/>
    <property type="match status" value="1"/>
</dbReference>
<name>A0A2N9LD48_9BACT</name>
<reference evidence="6" key="1">
    <citation type="submission" date="2018-02" db="EMBL/GenBank/DDBJ databases">
        <authorList>
            <person name="Hausmann B."/>
        </authorList>
    </citation>
    <scope>NUCLEOTIDE SEQUENCE [LARGE SCALE GENOMIC DNA]</scope>
    <source>
        <strain evidence="6">Peat soil MAG SbA5</strain>
    </source>
</reference>
<evidence type="ECO:0000313" key="5">
    <source>
        <dbReference type="EMBL" id="SPE20945.1"/>
    </source>
</evidence>
<evidence type="ECO:0000256" key="4">
    <source>
        <dbReference type="SAM" id="MobiDB-lite"/>
    </source>
</evidence>
<sequence length="308" mass="33777">MPWLWFIPRAAVGKRFQVQPAGLHLKEKDKNMNGPARFWVFAMTLAGMAVGMSGCNQLAARDQLNKGVDAYKSAHYDEAIEHFQKATDLDPNLPMAKTYLATALAQNVVPGMTTPENLKNANQAINIFKDVLATNPNDVNSMKQIAGIYFSVNQLEDAKSWQKKVMAVDPKDAEAAYTIGVIDWTEAHKNLLAALQPAGFNDDGKGNVKVPKKVMEPLVPQNAPLVDESLKYLNMAVDDRPNYDDAMVYMNLAYRAKADVDFGNNSAIDQDLAQAQDWSTKAMGARKANEQKKNAEPGGITMGTGGEQ</sequence>
<dbReference type="PANTHER" id="PTHR44943:SF8">
    <property type="entry name" value="TPR REPEAT-CONTAINING PROTEIN MJ0263"/>
    <property type="match status" value="1"/>
</dbReference>
<dbReference type="InterPro" id="IPR051685">
    <property type="entry name" value="Ycf3/AcsC/BcsC/TPR_MFPF"/>
</dbReference>